<organism evidence="2 3">
    <name type="scientific">Flavobacterium dankookense</name>
    <dbReference type="NCBI Taxonomy" id="706186"/>
    <lineage>
        <taxon>Bacteria</taxon>
        <taxon>Pseudomonadati</taxon>
        <taxon>Bacteroidota</taxon>
        <taxon>Flavobacteriia</taxon>
        <taxon>Flavobacteriales</taxon>
        <taxon>Flavobacteriaceae</taxon>
        <taxon>Flavobacterium</taxon>
    </lineage>
</organism>
<keyword evidence="1" id="KW-1133">Transmembrane helix</keyword>
<accession>A0A4V3CS60</accession>
<feature type="transmembrane region" description="Helical" evidence="1">
    <location>
        <begin position="60"/>
        <end position="80"/>
    </location>
</feature>
<proteinExistence type="predicted"/>
<gene>
    <name evidence="2" type="ORF">BC748_1631</name>
</gene>
<reference evidence="2 3" key="1">
    <citation type="submission" date="2019-03" db="EMBL/GenBank/DDBJ databases">
        <title>Genomic Encyclopedia of Archaeal and Bacterial Type Strains, Phase II (KMG-II): from individual species to whole genera.</title>
        <authorList>
            <person name="Goeker M."/>
        </authorList>
    </citation>
    <scope>NUCLEOTIDE SEQUENCE [LARGE SCALE GENOMIC DNA]</scope>
    <source>
        <strain evidence="2 3">DSM 25687</strain>
    </source>
</reference>
<dbReference type="EMBL" id="SNXR01000013">
    <property type="protein sequence ID" value="TDP59382.1"/>
    <property type="molecule type" value="Genomic_DNA"/>
</dbReference>
<keyword evidence="1" id="KW-0812">Transmembrane</keyword>
<protein>
    <recommendedName>
        <fullName evidence="4">DUF485 domain-containing protein</fullName>
    </recommendedName>
</protein>
<evidence type="ECO:0008006" key="4">
    <source>
        <dbReference type="Google" id="ProtNLM"/>
    </source>
</evidence>
<evidence type="ECO:0000313" key="3">
    <source>
        <dbReference type="Proteomes" id="UP000295260"/>
    </source>
</evidence>
<name>A0A4V3CS60_9FLAO</name>
<sequence>MTEKETVEKYKIDIIENENSINKLKKMRPFGIAAVILFPFLIPTIPLRGKKMIEVFPYEISIIICFVLFSLMYISVYYNSISKKERQIKRLKIWISQIENENS</sequence>
<dbReference type="RefSeq" id="WP_133532917.1">
    <property type="nucleotide sequence ID" value="NZ_SNXR01000013.1"/>
</dbReference>
<evidence type="ECO:0000313" key="2">
    <source>
        <dbReference type="EMBL" id="TDP59382.1"/>
    </source>
</evidence>
<comment type="caution">
    <text evidence="2">The sequence shown here is derived from an EMBL/GenBank/DDBJ whole genome shotgun (WGS) entry which is preliminary data.</text>
</comment>
<dbReference type="AlphaFoldDB" id="A0A4V3CS60"/>
<keyword evidence="1" id="KW-0472">Membrane</keyword>
<keyword evidence="3" id="KW-1185">Reference proteome</keyword>
<dbReference type="Proteomes" id="UP000295260">
    <property type="component" value="Unassembled WGS sequence"/>
</dbReference>
<evidence type="ECO:0000256" key="1">
    <source>
        <dbReference type="SAM" id="Phobius"/>
    </source>
</evidence>
<feature type="transmembrane region" description="Helical" evidence="1">
    <location>
        <begin position="30"/>
        <end position="48"/>
    </location>
</feature>